<keyword evidence="4" id="KW-0862">Zinc</keyword>
<organism evidence="6 7">
    <name type="scientific">Thanatephorus cucumeris (strain AG1-IB / isolate 7/3/14)</name>
    <name type="common">Lettuce bottom rot fungus</name>
    <name type="synonym">Rhizoctonia solani</name>
    <dbReference type="NCBI Taxonomy" id="1108050"/>
    <lineage>
        <taxon>Eukaryota</taxon>
        <taxon>Fungi</taxon>
        <taxon>Dikarya</taxon>
        <taxon>Basidiomycota</taxon>
        <taxon>Agaricomycotina</taxon>
        <taxon>Agaricomycetes</taxon>
        <taxon>Cantharellales</taxon>
        <taxon>Ceratobasidiaceae</taxon>
        <taxon>Rhizoctonia</taxon>
        <taxon>Rhizoctonia solani AG-1</taxon>
    </lineage>
</organism>
<dbReference type="EMBL" id="CAOJ01017359">
    <property type="protein sequence ID" value="CCO37618.1"/>
    <property type="molecule type" value="Genomic_DNA"/>
</dbReference>
<proteinExistence type="predicted"/>
<dbReference type="HOGENOM" id="CLU_1788152_0_0_1"/>
<dbReference type="AlphaFoldDB" id="M5CCH3"/>
<evidence type="ECO:0000256" key="1">
    <source>
        <dbReference type="ARBA" id="ARBA00004123"/>
    </source>
</evidence>
<comment type="subcellular location">
    <subcellularLocation>
        <location evidence="1">Nucleus</location>
    </subcellularLocation>
</comment>
<keyword evidence="5" id="KW-0539">Nucleus</keyword>
<gene>
    <name evidence="6" type="ORF">BN14_11775</name>
</gene>
<keyword evidence="3" id="KW-0863">Zinc-finger</keyword>
<dbReference type="InterPro" id="IPR012337">
    <property type="entry name" value="RNaseH-like_sf"/>
</dbReference>
<dbReference type="SUPFAM" id="SSF53098">
    <property type="entry name" value="Ribonuclease H-like"/>
    <property type="match status" value="1"/>
</dbReference>
<protein>
    <recommendedName>
        <fullName evidence="8">AC9 transposase</fullName>
    </recommendedName>
</protein>
<keyword evidence="2" id="KW-0479">Metal-binding</keyword>
<evidence type="ECO:0000313" key="6">
    <source>
        <dbReference type="EMBL" id="CCO37618.1"/>
    </source>
</evidence>
<reference evidence="6 7" key="1">
    <citation type="journal article" date="2013" name="J. Biotechnol.">
        <title>Establishment and interpretation of the genome sequence of the phytopathogenic fungus Rhizoctonia solani AG1-IB isolate 7/3/14.</title>
        <authorList>
            <person name="Wibberg D.W."/>
            <person name="Jelonek L.J."/>
            <person name="Rupp O.R."/>
            <person name="Hennig M.H."/>
            <person name="Eikmeyer F.E."/>
            <person name="Goesmann A.G."/>
            <person name="Hartmann A.H."/>
            <person name="Borriss R.B."/>
            <person name="Grosch R.G."/>
            <person name="Puehler A.P."/>
            <person name="Schlueter A.S."/>
        </authorList>
    </citation>
    <scope>NUCLEOTIDE SEQUENCE [LARGE SCALE GENOMIC DNA]</scope>
    <source>
        <strain evidence="7">AG1-IB / isolate 7/3/14</strain>
    </source>
</reference>
<dbReference type="PANTHER" id="PTHR46481">
    <property type="entry name" value="ZINC FINGER BED DOMAIN-CONTAINING PROTEIN 4"/>
    <property type="match status" value="1"/>
</dbReference>
<evidence type="ECO:0000256" key="4">
    <source>
        <dbReference type="ARBA" id="ARBA00022833"/>
    </source>
</evidence>
<evidence type="ECO:0000313" key="7">
    <source>
        <dbReference type="Proteomes" id="UP000012065"/>
    </source>
</evidence>
<dbReference type="PANTHER" id="PTHR46481:SF10">
    <property type="entry name" value="ZINC FINGER BED DOMAIN-CONTAINING PROTEIN 39"/>
    <property type="match status" value="1"/>
</dbReference>
<dbReference type="GO" id="GO:0005634">
    <property type="term" value="C:nucleus"/>
    <property type="evidence" value="ECO:0007669"/>
    <property type="project" value="UniProtKB-SubCell"/>
</dbReference>
<dbReference type="InterPro" id="IPR052035">
    <property type="entry name" value="ZnF_BED_domain_contain"/>
</dbReference>
<dbReference type="Proteomes" id="UP000012065">
    <property type="component" value="Unassembled WGS sequence"/>
</dbReference>
<evidence type="ECO:0000256" key="5">
    <source>
        <dbReference type="ARBA" id="ARBA00023242"/>
    </source>
</evidence>
<evidence type="ECO:0000256" key="2">
    <source>
        <dbReference type="ARBA" id="ARBA00022723"/>
    </source>
</evidence>
<accession>M5CCH3</accession>
<name>M5CCH3_THACB</name>
<sequence length="145" mass="15888">MSVTAHFINEQGALVNHLIAFRKINGHHTGANIGHTLFEVLQESGIADKIGYITLDNASNNNTLMQELADLLHAYGTKFNPANNRVRCFPHVINLAVQTILKELVNTAAEFQADAPGLPISDDVVDVTRRGEALKADYLSYTCND</sequence>
<dbReference type="GO" id="GO:0008270">
    <property type="term" value="F:zinc ion binding"/>
    <property type="evidence" value="ECO:0007669"/>
    <property type="project" value="UniProtKB-KW"/>
</dbReference>
<evidence type="ECO:0000256" key="3">
    <source>
        <dbReference type="ARBA" id="ARBA00022771"/>
    </source>
</evidence>
<comment type="caution">
    <text evidence="6">The sequence shown here is derived from an EMBL/GenBank/DDBJ whole genome shotgun (WGS) entry which is preliminary data.</text>
</comment>
<evidence type="ECO:0008006" key="8">
    <source>
        <dbReference type="Google" id="ProtNLM"/>
    </source>
</evidence>